<evidence type="ECO:0000256" key="1">
    <source>
        <dbReference type="SAM" id="MobiDB-lite"/>
    </source>
</evidence>
<dbReference type="Pfam" id="PF07883">
    <property type="entry name" value="Cupin_2"/>
    <property type="match status" value="1"/>
</dbReference>
<dbReference type="PANTHER" id="PTHR43698:SF1">
    <property type="entry name" value="BLL4564 PROTEIN"/>
    <property type="match status" value="1"/>
</dbReference>
<evidence type="ECO:0000256" key="2">
    <source>
        <dbReference type="SAM" id="SignalP"/>
    </source>
</evidence>
<dbReference type="InterPro" id="IPR029032">
    <property type="entry name" value="AhpD-like"/>
</dbReference>
<dbReference type="Pfam" id="PF02627">
    <property type="entry name" value="CMD"/>
    <property type="match status" value="1"/>
</dbReference>
<feature type="signal peptide" evidence="2">
    <location>
        <begin position="1"/>
        <end position="22"/>
    </location>
</feature>
<proteinExistence type="predicted"/>
<feature type="domain" description="Carboxymuconolactone decarboxylase-like" evidence="3">
    <location>
        <begin position="305"/>
        <end position="385"/>
    </location>
</feature>
<dbReference type="AlphaFoldDB" id="A0A0F4XUI4"/>
<dbReference type="InterPro" id="IPR014710">
    <property type="entry name" value="RmlC-like_jellyroll"/>
</dbReference>
<dbReference type="SUPFAM" id="SSF69118">
    <property type="entry name" value="AhpD-like"/>
    <property type="match status" value="1"/>
</dbReference>
<dbReference type="InterPro" id="IPR013096">
    <property type="entry name" value="Cupin_2"/>
</dbReference>
<dbReference type="PANTHER" id="PTHR43698">
    <property type="entry name" value="RIBD C-TERMINAL DOMAIN CONTAINING PROTEIN"/>
    <property type="match status" value="1"/>
</dbReference>
<dbReference type="InterPro" id="IPR047263">
    <property type="entry name" value="HNL-like_cupin"/>
</dbReference>
<dbReference type="Gene3D" id="2.60.120.10">
    <property type="entry name" value="Jelly Rolls"/>
    <property type="match status" value="1"/>
</dbReference>
<feature type="compositionally biased region" description="Low complexity" evidence="1">
    <location>
        <begin position="24"/>
        <end position="39"/>
    </location>
</feature>
<dbReference type="GO" id="GO:0051920">
    <property type="term" value="F:peroxiredoxin activity"/>
    <property type="evidence" value="ECO:0007669"/>
    <property type="project" value="InterPro"/>
</dbReference>
<dbReference type="SUPFAM" id="SSF51182">
    <property type="entry name" value="RmlC-like cupins"/>
    <property type="match status" value="1"/>
</dbReference>
<comment type="caution">
    <text evidence="5">The sequence shown here is derived from an EMBL/GenBank/DDBJ whole genome shotgun (WGS) entry which is preliminary data.</text>
</comment>
<reference evidence="5 6" key="1">
    <citation type="submission" date="2015-03" db="EMBL/GenBank/DDBJ databases">
        <title>Pseudomonas fluorescens 1855-344 Genome sequencing and assembly.</title>
        <authorList>
            <person name="Eng W.W.H."/>
            <person name="Gan H.M."/>
            <person name="Savka M.A."/>
        </authorList>
    </citation>
    <scope>NUCLEOTIDE SEQUENCE [LARGE SCALE GENOMIC DNA]</scope>
    <source>
        <strain evidence="5 6">1855-344</strain>
    </source>
</reference>
<dbReference type="PATRIC" id="fig|132476.4.peg.2228"/>
<evidence type="ECO:0000313" key="6">
    <source>
        <dbReference type="Proteomes" id="UP000033662"/>
    </source>
</evidence>
<protein>
    <submittedName>
        <fullName evidence="5">Carboxymuconolactone decarboxylase</fullName>
    </submittedName>
</protein>
<feature type="domain" description="Cupin type-2" evidence="4">
    <location>
        <begin position="75"/>
        <end position="138"/>
    </location>
</feature>
<evidence type="ECO:0000313" key="5">
    <source>
        <dbReference type="EMBL" id="KKA09491.1"/>
    </source>
</evidence>
<evidence type="ECO:0000259" key="4">
    <source>
        <dbReference type="Pfam" id="PF07883"/>
    </source>
</evidence>
<feature type="region of interest" description="Disordered" evidence="1">
    <location>
        <begin position="24"/>
        <end position="47"/>
    </location>
</feature>
<sequence>MTLRSTGSLCFALCAAAPFVDAASTESTSESRTSQQISRAGSQASVSGPADYFTGRVRVDPLFPATNEINASGAYVSFEPGARSAWHTHPAGQRLVVISGVGLTQEWGKPVQQIRPGDVIVCPPGIKHWHGAAPTSAMTHLAVTGTVEGKNVEWLEKVSEEQYGAAGTATPSAKPDAVAVSQTLSTKQQAIPLIAAAMATSNMPGLNTALNQGLDAGLTVSEAKEILVQLYAYSGFPRSLNALGELMKVVEARKQRGVQDDPGREPARLIPTGDALLAAGKANQTRIAGAPVQGPLFDFVPVINQYLQTHLFGDIFERDNLDWQSRELATVAALAVTPGVESQLRSHMAASLRVGLSPAQLRQLIQLLGEQGDAAAAKRAAEALDTVQASQPS</sequence>
<dbReference type="InterPro" id="IPR011051">
    <property type="entry name" value="RmlC_Cupin_sf"/>
</dbReference>
<evidence type="ECO:0000259" key="3">
    <source>
        <dbReference type="Pfam" id="PF02627"/>
    </source>
</evidence>
<feature type="chain" id="PRO_5002481783" evidence="2">
    <location>
        <begin position="23"/>
        <end position="393"/>
    </location>
</feature>
<dbReference type="InterPro" id="IPR003779">
    <property type="entry name" value="CMD-like"/>
</dbReference>
<keyword evidence="2" id="KW-0732">Signal</keyword>
<gene>
    <name evidence="5" type="ORF">VP02_02950</name>
</gene>
<dbReference type="CDD" id="cd02233">
    <property type="entry name" value="cupin_HNL-like"/>
    <property type="match status" value="1"/>
</dbReference>
<name>A0A0F4XUI4_9PSED</name>
<dbReference type="EMBL" id="JZXC01000002">
    <property type="protein sequence ID" value="KKA09491.1"/>
    <property type="molecule type" value="Genomic_DNA"/>
</dbReference>
<dbReference type="Gene3D" id="1.20.1290.10">
    <property type="entry name" value="AhpD-like"/>
    <property type="match status" value="1"/>
</dbReference>
<dbReference type="OrthoDB" id="9802489at2"/>
<organism evidence="5 6">
    <name type="scientific">Pseudomonas kilonensis</name>
    <dbReference type="NCBI Taxonomy" id="132476"/>
    <lineage>
        <taxon>Bacteria</taxon>
        <taxon>Pseudomonadati</taxon>
        <taxon>Pseudomonadota</taxon>
        <taxon>Gammaproteobacteria</taxon>
        <taxon>Pseudomonadales</taxon>
        <taxon>Pseudomonadaceae</taxon>
        <taxon>Pseudomonas</taxon>
    </lineage>
</organism>
<dbReference type="Proteomes" id="UP000033662">
    <property type="component" value="Unassembled WGS sequence"/>
</dbReference>
<accession>A0A0F4XUI4</accession>